<dbReference type="GO" id="GO:0016462">
    <property type="term" value="F:pyrophosphatase activity"/>
    <property type="evidence" value="ECO:0007669"/>
    <property type="project" value="TreeGrafter"/>
</dbReference>
<dbReference type="InterPro" id="IPR050273">
    <property type="entry name" value="GppA/Ppx_hydrolase"/>
</dbReference>
<dbReference type="RefSeq" id="WP_102111733.1">
    <property type="nucleotide sequence ID" value="NZ_BMGN01000003.1"/>
</dbReference>
<dbReference type="Proteomes" id="UP000234752">
    <property type="component" value="Chromosome eg_1"/>
</dbReference>
<dbReference type="InterPro" id="IPR043129">
    <property type="entry name" value="ATPase_NBD"/>
</dbReference>
<name>A0A2K9NA54_9PROT</name>
<dbReference type="PANTHER" id="PTHR30005">
    <property type="entry name" value="EXOPOLYPHOSPHATASE"/>
    <property type="match status" value="1"/>
</dbReference>
<organism evidence="1 2">
    <name type="scientific">Niveispirillum cyanobacteriorum</name>
    <dbReference type="NCBI Taxonomy" id="1612173"/>
    <lineage>
        <taxon>Bacteria</taxon>
        <taxon>Pseudomonadati</taxon>
        <taxon>Pseudomonadota</taxon>
        <taxon>Alphaproteobacteria</taxon>
        <taxon>Rhodospirillales</taxon>
        <taxon>Azospirillaceae</taxon>
        <taxon>Niveispirillum</taxon>
    </lineage>
</organism>
<protein>
    <submittedName>
        <fullName evidence="1">Exopolyphosphatase</fullName>
    </submittedName>
</protein>
<dbReference type="PANTHER" id="PTHR30005:SF0">
    <property type="entry name" value="RETROGRADE REGULATION PROTEIN 2"/>
    <property type="match status" value="1"/>
</dbReference>
<keyword evidence="2" id="KW-1185">Reference proteome</keyword>
<dbReference type="InterPro" id="IPR003695">
    <property type="entry name" value="Ppx_GppA_N"/>
</dbReference>
<evidence type="ECO:0000313" key="1">
    <source>
        <dbReference type="EMBL" id="AUN30030.1"/>
    </source>
</evidence>
<dbReference type="AlphaFoldDB" id="A0A2K9NA54"/>
<dbReference type="Gene3D" id="3.30.420.150">
    <property type="entry name" value="Exopolyphosphatase. Domain 2"/>
    <property type="match status" value="1"/>
</dbReference>
<evidence type="ECO:0000313" key="2">
    <source>
        <dbReference type="Proteomes" id="UP000234752"/>
    </source>
</evidence>
<reference evidence="1 2" key="1">
    <citation type="submission" date="2017-12" db="EMBL/GenBank/DDBJ databases">
        <title>Genomes of bacteria within cyanobacterial aggregates.</title>
        <authorList>
            <person name="Cai H."/>
        </authorList>
    </citation>
    <scope>NUCLEOTIDE SEQUENCE [LARGE SCALE GENOMIC DNA]</scope>
    <source>
        <strain evidence="1 2">TH16</strain>
    </source>
</reference>
<dbReference type="Gene3D" id="3.30.420.40">
    <property type="match status" value="1"/>
</dbReference>
<sequence length="342" mass="37232">MDPAPGGAEIPTGDAACANRAPVLAALDLGTNNCRLLIARPCREGFRVIDAFSRIVRLGEGLTRSDRLCDDAMSRTVQALKVCRSKMERRGVSHLRAVGTEACRRADNCDEFLTRVQDETGLEIEIISPKEEARLALAGVAPLLDASIQYAMVFDIGGGSTEMIWTELVRGRPRVIDQISVPLGVVNLTETYGGDRVCPHDYRRMMDRVAEGLGDFDARNGISKAVAEGRVQMLGASGTVTTLAGIQMGLARYDRSRVDGAFLDRDKARSISETLLGLDYMGRAGQPCVGRDRADLVVAGCAILDAIWRQWPVPQLRIADRGVREGILCELAAAARHRRRRG</sequence>
<dbReference type="SUPFAM" id="SSF53067">
    <property type="entry name" value="Actin-like ATPase domain"/>
    <property type="match status" value="2"/>
</dbReference>
<dbReference type="OrthoDB" id="9793035at2"/>
<accession>A0A2K9NA54</accession>
<gene>
    <name evidence="1" type="ORF">C0V82_07160</name>
</gene>
<dbReference type="Pfam" id="PF02541">
    <property type="entry name" value="Ppx-GppA"/>
    <property type="match status" value="1"/>
</dbReference>
<dbReference type="EMBL" id="CP025611">
    <property type="protein sequence ID" value="AUN30030.1"/>
    <property type="molecule type" value="Genomic_DNA"/>
</dbReference>
<proteinExistence type="predicted"/>
<dbReference type="KEGG" id="ncb:C0V82_07160"/>
<dbReference type="CDD" id="cd24054">
    <property type="entry name" value="ASKHA_NBD_AaPPX-GppA_MtPPX2-like"/>
    <property type="match status" value="1"/>
</dbReference>